<evidence type="ECO:0000313" key="1">
    <source>
        <dbReference type="EMBL" id="RMZ96521.1"/>
    </source>
</evidence>
<dbReference type="EMBL" id="REGN01012118">
    <property type="protein sequence ID" value="RMZ96521.1"/>
    <property type="molecule type" value="Genomic_DNA"/>
</dbReference>
<proteinExistence type="predicted"/>
<accession>A0A3M7PBN2</accession>
<name>A0A3M7PBN2_BRAPC</name>
<sequence length="65" mass="7142">MEAAFSDLNEKAFSDRIEAEGAFPEKIEAAFSALTEGAFWKTNDADGALDAVFLDLLDKLEKEEV</sequence>
<keyword evidence="2" id="KW-1185">Reference proteome</keyword>
<comment type="caution">
    <text evidence="1">The sequence shown here is derived from an EMBL/GenBank/DDBJ whole genome shotgun (WGS) entry which is preliminary data.</text>
</comment>
<evidence type="ECO:0000313" key="2">
    <source>
        <dbReference type="Proteomes" id="UP000276133"/>
    </source>
</evidence>
<protein>
    <submittedName>
        <fullName evidence="1">Uncharacterized protein</fullName>
    </submittedName>
</protein>
<gene>
    <name evidence="1" type="ORF">BpHYR1_053026</name>
</gene>
<dbReference type="Proteomes" id="UP000276133">
    <property type="component" value="Unassembled WGS sequence"/>
</dbReference>
<organism evidence="1 2">
    <name type="scientific">Brachionus plicatilis</name>
    <name type="common">Marine rotifer</name>
    <name type="synonym">Brachionus muelleri</name>
    <dbReference type="NCBI Taxonomy" id="10195"/>
    <lineage>
        <taxon>Eukaryota</taxon>
        <taxon>Metazoa</taxon>
        <taxon>Spiralia</taxon>
        <taxon>Gnathifera</taxon>
        <taxon>Rotifera</taxon>
        <taxon>Eurotatoria</taxon>
        <taxon>Monogononta</taxon>
        <taxon>Pseudotrocha</taxon>
        <taxon>Ploima</taxon>
        <taxon>Brachionidae</taxon>
        <taxon>Brachionus</taxon>
    </lineage>
</organism>
<dbReference type="AlphaFoldDB" id="A0A3M7PBN2"/>
<reference evidence="1 2" key="1">
    <citation type="journal article" date="2018" name="Sci. Rep.">
        <title>Genomic signatures of local adaptation to the degree of environmental predictability in rotifers.</title>
        <authorList>
            <person name="Franch-Gras L."/>
            <person name="Hahn C."/>
            <person name="Garcia-Roger E.M."/>
            <person name="Carmona M.J."/>
            <person name="Serra M."/>
            <person name="Gomez A."/>
        </authorList>
    </citation>
    <scope>NUCLEOTIDE SEQUENCE [LARGE SCALE GENOMIC DNA]</scope>
    <source>
        <strain evidence="1">HYR1</strain>
    </source>
</reference>